<dbReference type="Gene3D" id="3.30.530.20">
    <property type="match status" value="1"/>
</dbReference>
<comment type="caution">
    <text evidence="1">The sequence shown here is derived from an EMBL/GenBank/DDBJ whole genome shotgun (WGS) entry which is preliminary data.</text>
</comment>
<dbReference type="EMBL" id="PJNB01000001">
    <property type="protein sequence ID" value="PKW13680.1"/>
    <property type="molecule type" value="Genomic_DNA"/>
</dbReference>
<dbReference type="Proteomes" id="UP000233786">
    <property type="component" value="Unassembled WGS sequence"/>
</dbReference>
<evidence type="ECO:0000313" key="2">
    <source>
        <dbReference type="Proteomes" id="UP000233786"/>
    </source>
</evidence>
<sequence length="209" mass="22367">MIDIAKQVAAVQRVVSQHSIDGGGQVSVLLRRNYAASIREVWRALTEPDTLRCWLLPVTGELWGRGWHWFDGTAGGRILRCTAPRLLKTTFDEDNSVVELRLSDGDGSGPGTGVEVMHSVPLDPISSGAGALFVGPAWDVGLLGLDVYLRGEDIPGWENSAEVQRFSRQVIRAWATATEDSGTADGDQIADGVAAATAQLTPDLDQTSA</sequence>
<protein>
    <submittedName>
        <fullName evidence="1">Uncharacterized protein YndB with AHSA1/START domain</fullName>
    </submittedName>
</protein>
<dbReference type="RefSeq" id="WP_029535522.1">
    <property type="nucleotide sequence ID" value="NZ_CP061007.1"/>
</dbReference>
<evidence type="ECO:0000313" key="1">
    <source>
        <dbReference type="EMBL" id="PKW13680.1"/>
    </source>
</evidence>
<organism evidence="1 2">
    <name type="scientific">Saccharopolyspora spinosa</name>
    <dbReference type="NCBI Taxonomy" id="60894"/>
    <lineage>
        <taxon>Bacteria</taxon>
        <taxon>Bacillati</taxon>
        <taxon>Actinomycetota</taxon>
        <taxon>Actinomycetes</taxon>
        <taxon>Pseudonocardiales</taxon>
        <taxon>Pseudonocardiaceae</taxon>
        <taxon>Saccharopolyspora</taxon>
    </lineage>
</organism>
<dbReference type="InterPro" id="IPR023393">
    <property type="entry name" value="START-like_dom_sf"/>
</dbReference>
<keyword evidence="2" id="KW-1185">Reference proteome</keyword>
<accession>A0A2N3XSW5</accession>
<proteinExistence type="predicted"/>
<dbReference type="AlphaFoldDB" id="A0A2N3XSW5"/>
<reference evidence="1" key="1">
    <citation type="submission" date="2017-12" db="EMBL/GenBank/DDBJ databases">
        <title>Sequencing the genomes of 1000 Actinobacteria strains.</title>
        <authorList>
            <person name="Klenk H.-P."/>
        </authorList>
    </citation>
    <scope>NUCLEOTIDE SEQUENCE [LARGE SCALE GENOMIC DNA]</scope>
    <source>
        <strain evidence="1">DSM 44228</strain>
    </source>
</reference>
<name>A0A2N3XSW5_SACSN</name>
<dbReference type="STRING" id="994479.GCA_000194155_03947"/>
<dbReference type="SUPFAM" id="SSF55961">
    <property type="entry name" value="Bet v1-like"/>
    <property type="match status" value="1"/>
</dbReference>
<dbReference type="OrthoDB" id="8117292at2"/>
<gene>
    <name evidence="1" type="ORF">A8926_1228</name>
</gene>